<keyword evidence="1" id="KW-0479">Metal-binding</keyword>
<dbReference type="InParanoid" id="F5YF98"/>
<accession>F5YF98</accession>
<evidence type="ECO:0000256" key="1">
    <source>
        <dbReference type="ARBA" id="ARBA00022723"/>
    </source>
</evidence>
<dbReference type="eggNOG" id="COG0624">
    <property type="taxonomic scope" value="Bacteria"/>
</dbReference>
<dbReference type="HOGENOM" id="CLU_021802_2_2_12"/>
<evidence type="ECO:0000313" key="5">
    <source>
        <dbReference type="Proteomes" id="UP000009222"/>
    </source>
</evidence>
<dbReference type="InterPro" id="IPR011650">
    <property type="entry name" value="Peptidase_M20_dimer"/>
</dbReference>
<dbReference type="Gene3D" id="3.30.70.360">
    <property type="match status" value="1"/>
</dbReference>
<dbReference type="InterPro" id="IPR002933">
    <property type="entry name" value="Peptidase_M20"/>
</dbReference>
<dbReference type="InterPro" id="IPR036264">
    <property type="entry name" value="Bact_exopeptidase_dim_dom"/>
</dbReference>
<evidence type="ECO:0000256" key="2">
    <source>
        <dbReference type="ARBA" id="ARBA00022801"/>
    </source>
</evidence>
<keyword evidence="5" id="KW-1185">Reference proteome</keyword>
<dbReference type="SUPFAM" id="SSF55031">
    <property type="entry name" value="Bacterial exopeptidase dimerisation domain"/>
    <property type="match status" value="1"/>
</dbReference>
<name>F5YF98_LEAAZ</name>
<dbReference type="Pfam" id="PF01546">
    <property type="entry name" value="Peptidase_M20"/>
    <property type="match status" value="1"/>
</dbReference>
<evidence type="ECO:0000313" key="4">
    <source>
        <dbReference type="EMBL" id="AEF81056.1"/>
    </source>
</evidence>
<protein>
    <submittedName>
        <fullName evidence="4">Succinyl-diaminopimelate desuccinylase</fullName>
    </submittedName>
</protein>
<dbReference type="KEGG" id="taz:TREAZ_1407"/>
<gene>
    <name evidence="4" type="ordered locus">TREAZ_1407</name>
</gene>
<dbReference type="PANTHER" id="PTHR43808:SF32">
    <property type="entry name" value="ARGE_DAPE-RELATED DEACYLASE"/>
    <property type="match status" value="1"/>
</dbReference>
<dbReference type="InterPro" id="IPR050072">
    <property type="entry name" value="Peptidase_M20A"/>
</dbReference>
<reference evidence="4 5" key="2">
    <citation type="journal article" date="2011" name="ISME J.">
        <title>RNA-seq reveals cooperative metabolic interactions between two termite-gut spirochete species in co-culture.</title>
        <authorList>
            <person name="Rosenthal A.Z."/>
            <person name="Matson E.G."/>
            <person name="Eldar A."/>
            <person name="Leadbetter J.R."/>
        </authorList>
    </citation>
    <scope>NUCLEOTIDE SEQUENCE [LARGE SCALE GENOMIC DNA]</scope>
    <source>
        <strain evidence="5">ATCC BAA-888 / DSM 13862 / ZAS-9</strain>
    </source>
</reference>
<dbReference type="Gene3D" id="3.40.630.10">
    <property type="entry name" value="Zn peptidases"/>
    <property type="match status" value="1"/>
</dbReference>
<dbReference type="PANTHER" id="PTHR43808">
    <property type="entry name" value="ACETYLORNITHINE DEACETYLASE"/>
    <property type="match status" value="1"/>
</dbReference>
<dbReference type="RefSeq" id="WP_015710597.1">
    <property type="nucleotide sequence ID" value="NC_015577.1"/>
</dbReference>
<proteinExistence type="predicted"/>
<organism evidence="4 5">
    <name type="scientific">Leadbettera azotonutricia (strain ATCC BAA-888 / DSM 13862 / ZAS-9)</name>
    <name type="common">Treponema azotonutricium</name>
    <dbReference type="NCBI Taxonomy" id="545695"/>
    <lineage>
        <taxon>Bacteria</taxon>
        <taxon>Pseudomonadati</taxon>
        <taxon>Spirochaetota</taxon>
        <taxon>Spirochaetia</taxon>
        <taxon>Spirochaetales</taxon>
        <taxon>Breznakiellaceae</taxon>
        <taxon>Leadbettera</taxon>
    </lineage>
</organism>
<dbReference type="STRING" id="545695.TREAZ_1407"/>
<dbReference type="AlphaFoldDB" id="F5YF98"/>
<evidence type="ECO:0000259" key="3">
    <source>
        <dbReference type="Pfam" id="PF07687"/>
    </source>
</evidence>
<dbReference type="NCBIfam" id="NF010589">
    <property type="entry name" value="PRK13983.1"/>
    <property type="match status" value="1"/>
</dbReference>
<dbReference type="GO" id="GO:0046872">
    <property type="term" value="F:metal ion binding"/>
    <property type="evidence" value="ECO:0007669"/>
    <property type="project" value="UniProtKB-KW"/>
</dbReference>
<reference evidence="5" key="1">
    <citation type="submission" date="2009-12" db="EMBL/GenBank/DDBJ databases">
        <title>Complete sequence of Treponema azotonutricium strain ZAS-9.</title>
        <authorList>
            <person name="Tetu S.G."/>
            <person name="Matson E."/>
            <person name="Ren Q."/>
            <person name="Seshadri R."/>
            <person name="Elbourne L."/>
            <person name="Hassan K.A."/>
            <person name="Durkin A."/>
            <person name="Radune D."/>
            <person name="Mohamoud Y."/>
            <person name="Shay R."/>
            <person name="Jin S."/>
            <person name="Zhang X."/>
            <person name="Lucey K."/>
            <person name="Ballor N.R."/>
            <person name="Ottesen E."/>
            <person name="Rosenthal R."/>
            <person name="Allen A."/>
            <person name="Leadbetter J.R."/>
            <person name="Paulsen I.T."/>
        </authorList>
    </citation>
    <scope>NUCLEOTIDE SEQUENCE [LARGE SCALE GENOMIC DNA]</scope>
    <source>
        <strain evidence="5">ATCC BAA-888 / DSM 13862 / ZAS-9</strain>
    </source>
</reference>
<dbReference type="Proteomes" id="UP000009222">
    <property type="component" value="Chromosome"/>
</dbReference>
<dbReference type="EMBL" id="CP001841">
    <property type="protein sequence ID" value="AEF81056.1"/>
    <property type="molecule type" value="Genomic_DNA"/>
</dbReference>
<sequence>MKDKIFTTIDESEVLAVELETSLCKYPAIAPESGGEGELDKCIFLEGWLKAHGITGLERCEAPDPRAKGGVRPSLIATIPGKSDKQLWIMSHIDVVPPGEASLWKTDPWKVVRDGRRLIGRGVEDNQQGLVSSVLAVLAFLKHGVQPEKTVKLLFAADEECGSGYGIDWLIKNKRELFHKDDMVLIPDGGDKDGASIEVAEKNLVWARFEVHGIQAHGSRPDLGANAHLAGADLAVQLHYKLTEKFSAHDPLFDPDYSTFQPTKKEANVPNFNTIPGEDVFCYDMRVLPCYPAKDVLDEVDRIKAEIEAKHKVTVSYTLAQRMESKPTSPDAPLVKLLGKCIEEIYKVKAKPIGIGGGTVGAYLRNEGIDSAVWCRIDDSAHQPNEYAIIDNLLGDAKVMALLMLSE</sequence>
<dbReference type="GO" id="GO:0016787">
    <property type="term" value="F:hydrolase activity"/>
    <property type="evidence" value="ECO:0007669"/>
    <property type="project" value="UniProtKB-KW"/>
</dbReference>
<feature type="domain" description="Peptidase M20 dimerisation" evidence="3">
    <location>
        <begin position="199"/>
        <end position="303"/>
    </location>
</feature>
<dbReference type="SUPFAM" id="SSF53187">
    <property type="entry name" value="Zn-dependent exopeptidases"/>
    <property type="match status" value="1"/>
</dbReference>
<dbReference type="OrthoDB" id="9792335at2"/>
<keyword evidence="2" id="KW-0378">Hydrolase</keyword>
<dbReference type="Pfam" id="PF07687">
    <property type="entry name" value="M20_dimer"/>
    <property type="match status" value="1"/>
</dbReference>